<sequence length="66" mass="7989">MLESNVILETILKVILYYISYLDRQIKYPFFIINIDKTNILFESEHSYWLQEVLRSFARIITDISD</sequence>
<dbReference type="Proteomes" id="UP000789920">
    <property type="component" value="Unassembled WGS sequence"/>
</dbReference>
<reference evidence="1" key="1">
    <citation type="submission" date="2021-06" db="EMBL/GenBank/DDBJ databases">
        <authorList>
            <person name="Kallberg Y."/>
            <person name="Tangrot J."/>
            <person name="Rosling A."/>
        </authorList>
    </citation>
    <scope>NUCLEOTIDE SEQUENCE</scope>
    <source>
        <strain evidence="1">MA461A</strain>
    </source>
</reference>
<evidence type="ECO:0000313" key="1">
    <source>
        <dbReference type="EMBL" id="CAG8708639.1"/>
    </source>
</evidence>
<name>A0ACA9PIY0_9GLOM</name>
<feature type="non-terminal residue" evidence="1">
    <location>
        <position position="66"/>
    </location>
</feature>
<proteinExistence type="predicted"/>
<evidence type="ECO:0000313" key="2">
    <source>
        <dbReference type="Proteomes" id="UP000789920"/>
    </source>
</evidence>
<keyword evidence="2" id="KW-1185">Reference proteome</keyword>
<protein>
    <submittedName>
        <fullName evidence="1">29734_t:CDS:1</fullName>
    </submittedName>
</protein>
<dbReference type="EMBL" id="CAJVQC010020538">
    <property type="protein sequence ID" value="CAG8708639.1"/>
    <property type="molecule type" value="Genomic_DNA"/>
</dbReference>
<feature type="non-terminal residue" evidence="1">
    <location>
        <position position="1"/>
    </location>
</feature>
<gene>
    <name evidence="1" type="ORF">RPERSI_LOCUS10390</name>
</gene>
<accession>A0ACA9PIY0</accession>
<comment type="caution">
    <text evidence="1">The sequence shown here is derived from an EMBL/GenBank/DDBJ whole genome shotgun (WGS) entry which is preliminary data.</text>
</comment>
<organism evidence="1 2">
    <name type="scientific">Racocetra persica</name>
    <dbReference type="NCBI Taxonomy" id="160502"/>
    <lineage>
        <taxon>Eukaryota</taxon>
        <taxon>Fungi</taxon>
        <taxon>Fungi incertae sedis</taxon>
        <taxon>Mucoromycota</taxon>
        <taxon>Glomeromycotina</taxon>
        <taxon>Glomeromycetes</taxon>
        <taxon>Diversisporales</taxon>
        <taxon>Gigasporaceae</taxon>
        <taxon>Racocetra</taxon>
    </lineage>
</organism>